<protein>
    <recommendedName>
        <fullName evidence="5">DUF2333 domain-containing protein</fullName>
    </recommendedName>
</protein>
<keyword evidence="2" id="KW-1133">Transmembrane helix</keyword>
<evidence type="ECO:0000313" key="3">
    <source>
        <dbReference type="EMBL" id="SHK12692.1"/>
    </source>
</evidence>
<dbReference type="Pfam" id="PF10095">
    <property type="entry name" value="DUF2333"/>
    <property type="match status" value="2"/>
</dbReference>
<dbReference type="RefSeq" id="WP_073476923.1">
    <property type="nucleotide sequence ID" value="NZ_FQZU01000018.1"/>
</dbReference>
<dbReference type="InterPro" id="IPR016936">
    <property type="entry name" value="UCP029693"/>
</dbReference>
<evidence type="ECO:0000256" key="2">
    <source>
        <dbReference type="SAM" id="Phobius"/>
    </source>
</evidence>
<dbReference type="EMBL" id="FQZU01000018">
    <property type="protein sequence ID" value="SHK12692.1"/>
    <property type="molecule type" value="Genomic_DNA"/>
</dbReference>
<evidence type="ECO:0000256" key="1">
    <source>
        <dbReference type="SAM" id="MobiDB-lite"/>
    </source>
</evidence>
<dbReference type="STRING" id="1121393.SAMN02745216_02940"/>
<keyword evidence="4" id="KW-1185">Reference proteome</keyword>
<dbReference type="OrthoDB" id="5498048at2"/>
<organism evidence="3 4">
    <name type="scientific">Desulfatibacillum alkenivorans DSM 16219</name>
    <dbReference type="NCBI Taxonomy" id="1121393"/>
    <lineage>
        <taxon>Bacteria</taxon>
        <taxon>Pseudomonadati</taxon>
        <taxon>Thermodesulfobacteriota</taxon>
        <taxon>Desulfobacteria</taxon>
        <taxon>Desulfobacterales</taxon>
        <taxon>Desulfatibacillaceae</taxon>
        <taxon>Desulfatibacillum</taxon>
    </lineage>
</organism>
<evidence type="ECO:0008006" key="5">
    <source>
        <dbReference type="Google" id="ProtNLM"/>
    </source>
</evidence>
<keyword evidence="2" id="KW-0812">Transmembrane</keyword>
<gene>
    <name evidence="3" type="ORF">SAMN02745216_02940</name>
</gene>
<dbReference type="Proteomes" id="UP000183994">
    <property type="component" value="Unassembled WGS sequence"/>
</dbReference>
<accession>A0A1M6PXR0</accession>
<reference evidence="4" key="1">
    <citation type="submission" date="2016-11" db="EMBL/GenBank/DDBJ databases">
        <authorList>
            <person name="Varghese N."/>
            <person name="Submissions S."/>
        </authorList>
    </citation>
    <scope>NUCLEOTIDE SEQUENCE [LARGE SCALE GENOMIC DNA]</scope>
    <source>
        <strain evidence="4">DSM 16219</strain>
    </source>
</reference>
<feature type="region of interest" description="Disordered" evidence="1">
    <location>
        <begin position="61"/>
        <end position="116"/>
    </location>
</feature>
<sequence length="374" mass="41629">MDKDAILAKISQWGSALWIWMQDRKHMAYVFIGMVVFMILLSIMVFSGGVESPQYQTASNSHAAVSSHTTTPAKAVSQDTAAAAAHETASNTESHAAPAVKEETTHKAAPAASSHAAPVVHSNFPKGVFFVEQAMKPMQYELDDRFWGWRPNDITRQFTDNVNEFQLGVLEATRRTTENLAKRLSRTGDTDSFDPNLELAMNQFMIGAKSLVFPSAEGAYSTGLKEMEKYKERLKKGQARFYVRSDNLIPLLKDYRDLLGSCDENLVKSHEDNGEEVSTFSADNYLYYSKGVASAVHTMLEGILVDFQETLEPRHGEELVEHAIHSLALAKEMDPWLVTEGAMDGFIANHRANMAAPISHARFYLDKLIETLST</sequence>
<name>A0A1M6PXR0_9BACT</name>
<keyword evidence="2" id="KW-0472">Membrane</keyword>
<feature type="compositionally biased region" description="Polar residues" evidence="1">
    <location>
        <begin position="61"/>
        <end position="80"/>
    </location>
</feature>
<feature type="transmembrane region" description="Helical" evidence="2">
    <location>
        <begin position="28"/>
        <end position="50"/>
    </location>
</feature>
<proteinExistence type="predicted"/>
<dbReference type="AlphaFoldDB" id="A0A1M6PXR0"/>
<evidence type="ECO:0000313" key="4">
    <source>
        <dbReference type="Proteomes" id="UP000183994"/>
    </source>
</evidence>